<dbReference type="EMBL" id="CAEZWA010000001">
    <property type="protein sequence ID" value="CAB4637085.1"/>
    <property type="molecule type" value="Genomic_DNA"/>
</dbReference>
<dbReference type="GO" id="GO:0005886">
    <property type="term" value="C:plasma membrane"/>
    <property type="evidence" value="ECO:0007669"/>
    <property type="project" value="UniProtKB-SubCell"/>
</dbReference>
<evidence type="ECO:0000259" key="9">
    <source>
        <dbReference type="PROSITE" id="PS51371"/>
    </source>
</evidence>
<dbReference type="InterPro" id="IPR051676">
    <property type="entry name" value="UPF0053_domain"/>
</dbReference>
<dbReference type="PROSITE" id="PS51846">
    <property type="entry name" value="CNNM"/>
    <property type="match status" value="1"/>
</dbReference>
<dbReference type="InterPro" id="IPR000644">
    <property type="entry name" value="CBS_dom"/>
</dbReference>
<feature type="transmembrane region" description="Helical" evidence="8">
    <location>
        <begin position="26"/>
        <end position="47"/>
    </location>
</feature>
<evidence type="ECO:0000256" key="2">
    <source>
        <dbReference type="ARBA" id="ARBA00022475"/>
    </source>
</evidence>
<dbReference type="PANTHER" id="PTHR43099">
    <property type="entry name" value="UPF0053 PROTEIN YRKA"/>
    <property type="match status" value="1"/>
</dbReference>
<comment type="subcellular location">
    <subcellularLocation>
        <location evidence="1">Cell membrane</location>
        <topology evidence="1">Multi-pass membrane protein</topology>
    </subcellularLocation>
</comment>
<sequence>MAEPALSKILEPALSPLGLAIEIQKVLGVILGMTIATTFAFLIGELVPKNMALSSPLKVLNFVVRFQVAFTWTFGFLIRFFNLTGNRVVRWFGVEPKEELSSTRSAEELLFLVRRSASLGALDAGTATLLTKTLALSQLVAADVMTPRPRMHTLDKDDSLAKLIEASIKTGHSRFPISDGTSDDIIGVAHLKQAAAVPREKREEVPVSAIMLEALRVPETMRLETLMVDLRAKGLQLAIVVDEYGGTAGLATLEDLVEELVGELVDEHDRAKAGVTRGANSSILFPGMIRPDELLEMAIKVPDDGAYETVAGYLMSELGRIPNVGDEIQIDGGTLRVERMDGRRVDRVRFTPAESDQSGGESNE</sequence>
<dbReference type="PROSITE" id="PS51371">
    <property type="entry name" value="CBS"/>
    <property type="match status" value="2"/>
</dbReference>
<dbReference type="AlphaFoldDB" id="A0A6J6JKR7"/>
<keyword evidence="3 8" id="KW-0812">Transmembrane</keyword>
<keyword evidence="5 8" id="KW-1133">Transmembrane helix</keyword>
<dbReference type="SUPFAM" id="SSF56176">
    <property type="entry name" value="FAD-binding/transporter-associated domain-like"/>
    <property type="match status" value="1"/>
</dbReference>
<reference evidence="11" key="1">
    <citation type="submission" date="2020-05" db="EMBL/GenBank/DDBJ databases">
        <authorList>
            <person name="Chiriac C."/>
            <person name="Salcher M."/>
            <person name="Ghai R."/>
            <person name="Kavagutti S V."/>
        </authorList>
    </citation>
    <scope>NUCLEOTIDE SEQUENCE</scope>
</reference>
<dbReference type="PANTHER" id="PTHR43099:SF6">
    <property type="entry name" value="UPF0053 PROTEIN RV1842C"/>
    <property type="match status" value="1"/>
</dbReference>
<dbReference type="Pfam" id="PF00571">
    <property type="entry name" value="CBS"/>
    <property type="match status" value="2"/>
</dbReference>
<proteinExistence type="predicted"/>
<evidence type="ECO:0000259" key="10">
    <source>
        <dbReference type="PROSITE" id="PS51846"/>
    </source>
</evidence>
<evidence type="ECO:0000256" key="6">
    <source>
        <dbReference type="ARBA" id="ARBA00023122"/>
    </source>
</evidence>
<dbReference type="SUPFAM" id="SSF54631">
    <property type="entry name" value="CBS-domain pair"/>
    <property type="match status" value="1"/>
</dbReference>
<gene>
    <name evidence="11" type="ORF">UFOPK2165_00027</name>
</gene>
<dbReference type="Gene3D" id="3.30.465.10">
    <property type="match status" value="1"/>
</dbReference>
<organism evidence="11">
    <name type="scientific">freshwater metagenome</name>
    <dbReference type="NCBI Taxonomy" id="449393"/>
    <lineage>
        <taxon>unclassified sequences</taxon>
        <taxon>metagenomes</taxon>
        <taxon>ecological metagenomes</taxon>
    </lineage>
</organism>
<dbReference type="InterPro" id="IPR016169">
    <property type="entry name" value="FAD-bd_PCMH_sub2"/>
</dbReference>
<evidence type="ECO:0000256" key="4">
    <source>
        <dbReference type="ARBA" id="ARBA00022737"/>
    </source>
</evidence>
<feature type="domain" description="CBS" evidence="9">
    <location>
        <begin position="210"/>
        <end position="267"/>
    </location>
</feature>
<dbReference type="Pfam" id="PF01595">
    <property type="entry name" value="CNNM"/>
    <property type="match status" value="1"/>
</dbReference>
<dbReference type="InterPro" id="IPR044751">
    <property type="entry name" value="Ion_transp-like_CBS"/>
</dbReference>
<feature type="domain" description="CNNM transmembrane" evidence="10">
    <location>
        <begin position="1"/>
        <end position="126"/>
    </location>
</feature>
<accession>A0A6J6JKR7</accession>
<dbReference type="GO" id="GO:0050660">
    <property type="term" value="F:flavin adenine dinucleotide binding"/>
    <property type="evidence" value="ECO:0007669"/>
    <property type="project" value="InterPro"/>
</dbReference>
<dbReference type="Pfam" id="PF03471">
    <property type="entry name" value="CorC_HlyC"/>
    <property type="match status" value="1"/>
</dbReference>
<dbReference type="SMART" id="SM01091">
    <property type="entry name" value="CorC_HlyC"/>
    <property type="match status" value="1"/>
</dbReference>
<evidence type="ECO:0000313" key="11">
    <source>
        <dbReference type="EMBL" id="CAB4637085.1"/>
    </source>
</evidence>
<keyword evidence="6" id="KW-0129">CBS domain</keyword>
<keyword evidence="7 8" id="KW-0472">Membrane</keyword>
<keyword evidence="2" id="KW-1003">Cell membrane</keyword>
<evidence type="ECO:0000256" key="8">
    <source>
        <dbReference type="SAM" id="Phobius"/>
    </source>
</evidence>
<keyword evidence="4" id="KW-0677">Repeat</keyword>
<dbReference type="InterPro" id="IPR046342">
    <property type="entry name" value="CBS_dom_sf"/>
</dbReference>
<evidence type="ECO:0000256" key="1">
    <source>
        <dbReference type="ARBA" id="ARBA00004651"/>
    </source>
</evidence>
<protein>
    <submittedName>
        <fullName evidence="11">Unannotated protein</fullName>
    </submittedName>
</protein>
<evidence type="ECO:0000256" key="7">
    <source>
        <dbReference type="ARBA" id="ARBA00023136"/>
    </source>
</evidence>
<name>A0A6J6JKR7_9ZZZZ</name>
<evidence type="ECO:0000256" key="5">
    <source>
        <dbReference type="ARBA" id="ARBA00022989"/>
    </source>
</evidence>
<dbReference type="InterPro" id="IPR002550">
    <property type="entry name" value="CNNM"/>
</dbReference>
<feature type="transmembrane region" description="Helical" evidence="8">
    <location>
        <begin position="59"/>
        <end position="81"/>
    </location>
</feature>
<dbReference type="InterPro" id="IPR036318">
    <property type="entry name" value="FAD-bd_PCMH-like_sf"/>
</dbReference>
<feature type="domain" description="CBS" evidence="9">
    <location>
        <begin position="145"/>
        <end position="204"/>
    </location>
</feature>
<evidence type="ECO:0000256" key="3">
    <source>
        <dbReference type="ARBA" id="ARBA00022692"/>
    </source>
</evidence>
<dbReference type="CDD" id="cd04590">
    <property type="entry name" value="CBS_pair_CorC_HlyC_assoc"/>
    <property type="match status" value="1"/>
</dbReference>
<dbReference type="Gene3D" id="3.10.580.10">
    <property type="entry name" value="CBS-domain"/>
    <property type="match status" value="1"/>
</dbReference>
<dbReference type="InterPro" id="IPR005170">
    <property type="entry name" value="Transptr-assoc_dom"/>
</dbReference>